<protein>
    <submittedName>
        <fullName evidence="2">(4Fe-4S)-binding protein</fullName>
    </submittedName>
</protein>
<sequence>MEMKNEYTNGEVTVVWQPRICRHTGICARGLPAVFQPKERPWIKIDGATTDAIISQVKLCPSGALSFYMNADKPKD</sequence>
<dbReference type="Proteomes" id="UP001449657">
    <property type="component" value="Chromosome"/>
</dbReference>
<evidence type="ECO:0000313" key="2">
    <source>
        <dbReference type="EMBL" id="WZN44184.1"/>
    </source>
</evidence>
<organism evidence="2 3">
    <name type="scientific">Chitinophaga caseinilytica</name>
    <dbReference type="NCBI Taxonomy" id="2267521"/>
    <lineage>
        <taxon>Bacteria</taxon>
        <taxon>Pseudomonadati</taxon>
        <taxon>Bacteroidota</taxon>
        <taxon>Chitinophagia</taxon>
        <taxon>Chitinophagales</taxon>
        <taxon>Chitinophagaceae</taxon>
        <taxon>Chitinophaga</taxon>
    </lineage>
</organism>
<dbReference type="InterPro" id="IPR010693">
    <property type="entry name" value="Divergent_4Fe-4S_mono-cluster"/>
</dbReference>
<accession>A0ABZ2YWA5</accession>
<dbReference type="Pfam" id="PF06902">
    <property type="entry name" value="Fer4_19"/>
    <property type="match status" value="1"/>
</dbReference>
<keyword evidence="3" id="KW-1185">Reference proteome</keyword>
<dbReference type="RefSeq" id="WP_341838975.1">
    <property type="nucleotide sequence ID" value="NZ_CP149792.1"/>
</dbReference>
<reference evidence="2 3" key="1">
    <citation type="submission" date="2024-03" db="EMBL/GenBank/DDBJ databases">
        <title>Chitinophaga caseinilytica sp. nov., a casein hydrolysing bacterium isolated from forest soil.</title>
        <authorList>
            <person name="Lee D.S."/>
            <person name="Han D.M."/>
            <person name="Baek J.H."/>
            <person name="Choi D.G."/>
            <person name="Jeon J.H."/>
            <person name="Jeon C.O."/>
        </authorList>
    </citation>
    <scope>NUCLEOTIDE SEQUENCE [LARGE SCALE GENOMIC DNA]</scope>
    <source>
        <strain evidence="2 3">KACC 19118</strain>
    </source>
</reference>
<evidence type="ECO:0000313" key="3">
    <source>
        <dbReference type="Proteomes" id="UP001449657"/>
    </source>
</evidence>
<name>A0ABZ2YWA5_9BACT</name>
<evidence type="ECO:0000259" key="1">
    <source>
        <dbReference type="Pfam" id="PF06902"/>
    </source>
</evidence>
<gene>
    <name evidence="2" type="ORF">WJU22_14895</name>
</gene>
<feature type="domain" description="Divergent 4Fe-4S mono-cluster" evidence="1">
    <location>
        <begin position="7"/>
        <end position="67"/>
    </location>
</feature>
<dbReference type="EMBL" id="CP150096">
    <property type="protein sequence ID" value="WZN44184.1"/>
    <property type="molecule type" value="Genomic_DNA"/>
</dbReference>
<proteinExistence type="predicted"/>